<dbReference type="Proteomes" id="UP000193244">
    <property type="component" value="Unassembled WGS sequence"/>
</dbReference>
<dbReference type="CDD" id="cd18877">
    <property type="entry name" value="NUDIX_Hydrolase"/>
    <property type="match status" value="1"/>
</dbReference>
<reference evidence="5" key="1">
    <citation type="submission" date="2017-04" db="EMBL/GenBank/DDBJ databases">
        <authorList>
            <person name="Varghese N."/>
            <person name="Submissions S."/>
        </authorList>
    </citation>
    <scope>NUCLEOTIDE SEQUENCE [LARGE SCALE GENOMIC DNA]</scope>
    <source>
        <strain evidence="5">VKM Ac-2510</strain>
    </source>
</reference>
<dbReference type="PROSITE" id="PS00893">
    <property type="entry name" value="NUDIX_BOX"/>
    <property type="match status" value="1"/>
</dbReference>
<gene>
    <name evidence="4" type="ORF">SAMN06296010_3417</name>
</gene>
<dbReference type="Pfam" id="PF00293">
    <property type="entry name" value="NUDIX"/>
    <property type="match status" value="1"/>
</dbReference>
<dbReference type="PANTHER" id="PTHR43046">
    <property type="entry name" value="GDP-MANNOSE MANNOSYL HYDROLASE"/>
    <property type="match status" value="1"/>
</dbReference>
<dbReference type="RefSeq" id="WP_085488272.1">
    <property type="nucleotide sequence ID" value="NZ_FXAY01000008.1"/>
</dbReference>
<dbReference type="PANTHER" id="PTHR43046:SF2">
    <property type="entry name" value="8-OXO-DGTP DIPHOSPHATASE-RELATED"/>
    <property type="match status" value="1"/>
</dbReference>
<dbReference type="OrthoDB" id="3404294at2"/>
<evidence type="ECO:0000313" key="5">
    <source>
        <dbReference type="Proteomes" id="UP000193244"/>
    </source>
</evidence>
<keyword evidence="2" id="KW-0378">Hydrolase</keyword>
<dbReference type="STRING" id="150121.SAMN06296010_3417"/>
<organism evidence="4 5">
    <name type="scientific">Agreia pratensis</name>
    <dbReference type="NCBI Taxonomy" id="150121"/>
    <lineage>
        <taxon>Bacteria</taxon>
        <taxon>Bacillati</taxon>
        <taxon>Actinomycetota</taxon>
        <taxon>Actinomycetes</taxon>
        <taxon>Micrococcales</taxon>
        <taxon>Microbacteriaceae</taxon>
        <taxon>Agreia</taxon>
    </lineage>
</organism>
<dbReference type="InterPro" id="IPR020084">
    <property type="entry name" value="NUDIX_hydrolase_CS"/>
</dbReference>
<dbReference type="InterPro" id="IPR015797">
    <property type="entry name" value="NUDIX_hydrolase-like_dom_sf"/>
</dbReference>
<dbReference type="EMBL" id="FXAY01000008">
    <property type="protein sequence ID" value="SMG49611.1"/>
    <property type="molecule type" value="Genomic_DNA"/>
</dbReference>
<evidence type="ECO:0000256" key="1">
    <source>
        <dbReference type="ARBA" id="ARBA00001946"/>
    </source>
</evidence>
<dbReference type="SUPFAM" id="SSF55811">
    <property type="entry name" value="Nudix"/>
    <property type="match status" value="1"/>
</dbReference>
<evidence type="ECO:0000313" key="4">
    <source>
        <dbReference type="EMBL" id="SMG49611.1"/>
    </source>
</evidence>
<sequence>MAENSLGAVGRRPHGSGDAWVTASDGRKFWGTFGAAGLLVHDDRGVLLQLRVEWSHHGGTWGLPGGARHEGESAVRGALREAYEEAGVPADALELEFTSVLDIGIWSYTTVGVRATRAFDAVIGDAESIELRWVPIDEVDSLPLHPGFAARWPSLKSLLQNSISVVVDSANVIGSRPNGWWKDRAGAAANLLDSLADRADEGIPGTLLGLDVDVYWPSIVAVLEGQGRNAPDRQVRDSARTLADGIRSPEIVVARAEGEGDESIVDIADSRLNAGDTVLVVTADAELRRRVESLGCFTRGTVWLTGMLGASSVASQ</sequence>
<dbReference type="InterPro" id="IPR000086">
    <property type="entry name" value="NUDIX_hydrolase_dom"/>
</dbReference>
<dbReference type="Gene3D" id="3.90.79.10">
    <property type="entry name" value="Nucleoside Triphosphate Pyrophosphohydrolase"/>
    <property type="match status" value="1"/>
</dbReference>
<dbReference type="GO" id="GO:0016787">
    <property type="term" value="F:hydrolase activity"/>
    <property type="evidence" value="ECO:0007669"/>
    <property type="project" value="UniProtKB-KW"/>
</dbReference>
<evidence type="ECO:0000259" key="3">
    <source>
        <dbReference type="PROSITE" id="PS51462"/>
    </source>
</evidence>
<protein>
    <submittedName>
        <fullName evidence="4">ADP-ribose pyrophosphatase YjhB, NUDIX family</fullName>
    </submittedName>
</protein>
<dbReference type="AlphaFoldDB" id="A0A1X7L6W8"/>
<accession>A0A1X7L6W8</accession>
<proteinExistence type="predicted"/>
<dbReference type="PROSITE" id="PS51462">
    <property type="entry name" value="NUDIX"/>
    <property type="match status" value="1"/>
</dbReference>
<evidence type="ECO:0000256" key="2">
    <source>
        <dbReference type="ARBA" id="ARBA00022801"/>
    </source>
</evidence>
<keyword evidence="5" id="KW-1185">Reference proteome</keyword>
<feature type="domain" description="Nudix hydrolase" evidence="3">
    <location>
        <begin position="31"/>
        <end position="157"/>
    </location>
</feature>
<comment type="cofactor">
    <cofactor evidence="1">
        <name>Mg(2+)</name>
        <dbReference type="ChEBI" id="CHEBI:18420"/>
    </cofactor>
</comment>
<name>A0A1X7L6W8_9MICO</name>